<dbReference type="EMBL" id="CP038462">
    <property type="protein sequence ID" value="QCC77910.1"/>
    <property type="molecule type" value="Genomic_DNA"/>
</dbReference>
<protein>
    <submittedName>
        <fullName evidence="2">Uncharacterized protein</fullName>
    </submittedName>
</protein>
<evidence type="ECO:0000313" key="2">
    <source>
        <dbReference type="EMBL" id="QCC77910.1"/>
    </source>
</evidence>
<feature type="chain" id="PRO_5020311208" evidence="1">
    <location>
        <begin position="26"/>
        <end position="346"/>
    </location>
</feature>
<feature type="signal peptide" evidence="1">
    <location>
        <begin position="1"/>
        <end position="25"/>
    </location>
</feature>
<sequence>MRKLIGVVGVGVTAWLLASPGAAHADISSPEGAAGGGETPGGYSAYAVRLEGDYSVSLAGRVSLPAPRCWWTEVEAPDPNNAEGVRDWFAAYLSSHGPSSAGGGAYVQASARHPEAFDAAVDADREGAGVTWYKLEYDRSMTPAELVGAGCTDWAVQGGAMVGDVPIMYNYFPFQTPRPPVVDVRVLAEYAYEVMNLVSPELDWNPKIAGRNNAALINLPTWMWVRDAEAVDTREVTASVGTVSVTVTAEPGTMLVRSEAGSASCDASQATTSYRAGRDESSACTVSFSKESYGVEGGFAVVAEVPWTASWRSGAEGGALGPRPRWVRETTSVPVSGSQALVTQVN</sequence>
<gene>
    <name evidence="2" type="ORF">E2C04_13280</name>
</gene>
<dbReference type="AlphaFoldDB" id="A0A4P7UCL3"/>
<name>A0A4P7UCL3_9ACTN</name>
<evidence type="ECO:0000313" key="3">
    <source>
        <dbReference type="Proteomes" id="UP000297025"/>
    </source>
</evidence>
<evidence type="ECO:0000256" key="1">
    <source>
        <dbReference type="SAM" id="SignalP"/>
    </source>
</evidence>
<dbReference type="RefSeq" id="WP_135832953.1">
    <property type="nucleotide sequence ID" value="NZ_BMCK01000003.1"/>
</dbReference>
<dbReference type="Proteomes" id="UP000297025">
    <property type="component" value="Chromosome"/>
</dbReference>
<accession>A0A4P7UCL3</accession>
<reference evidence="2 3" key="1">
    <citation type="journal article" date="2008" name="Int. J. Syst. Evol. Microbiol.">
        <title>Nocardioides daphniae sp. nov., isolated from Daphnia cucullata (Crustacea: Cladocera).</title>
        <authorList>
            <person name="Toth E.M."/>
            <person name="Keki Z."/>
            <person name="Homonnay Z.G."/>
            <person name="Borsodi A.K."/>
            <person name="Marialigeti K."/>
            <person name="Schumann P."/>
        </authorList>
    </citation>
    <scope>NUCLEOTIDE SEQUENCE [LARGE SCALE GENOMIC DNA]</scope>
    <source>
        <strain evidence="2 3">JCM 16608</strain>
    </source>
</reference>
<proteinExistence type="predicted"/>
<dbReference type="OrthoDB" id="3742379at2"/>
<keyword evidence="1" id="KW-0732">Signal</keyword>
<dbReference type="KEGG" id="ndp:E2C04_13280"/>
<organism evidence="2 3">
    <name type="scientific">Nocardioides daphniae</name>
    <dbReference type="NCBI Taxonomy" id="402297"/>
    <lineage>
        <taxon>Bacteria</taxon>
        <taxon>Bacillati</taxon>
        <taxon>Actinomycetota</taxon>
        <taxon>Actinomycetes</taxon>
        <taxon>Propionibacteriales</taxon>
        <taxon>Nocardioidaceae</taxon>
        <taxon>Nocardioides</taxon>
    </lineage>
</organism>